<dbReference type="PROSITE" id="PS50943">
    <property type="entry name" value="HTH_CROC1"/>
    <property type="match status" value="1"/>
</dbReference>
<dbReference type="CDD" id="cd00093">
    <property type="entry name" value="HTH_XRE"/>
    <property type="match status" value="1"/>
</dbReference>
<gene>
    <name evidence="3" type="ORF">CHRY9390_00353</name>
</gene>
<dbReference type="PANTHER" id="PTHR46558:SF4">
    <property type="entry name" value="DNA-BIDING PHAGE PROTEIN"/>
    <property type="match status" value="1"/>
</dbReference>
<dbReference type="EMBL" id="CAJIMS010000001">
    <property type="protein sequence ID" value="CAD7798554.1"/>
    <property type="molecule type" value="Genomic_DNA"/>
</dbReference>
<dbReference type="Proteomes" id="UP000662618">
    <property type="component" value="Unassembled WGS sequence"/>
</dbReference>
<proteinExistence type="predicted"/>
<protein>
    <recommendedName>
        <fullName evidence="2">HTH cro/C1-type domain-containing protein</fullName>
    </recommendedName>
</protein>
<organism evidence="3 4">
    <name type="scientific">Chryseobacterium aquaeductus</name>
    <dbReference type="NCBI Taxonomy" id="2675056"/>
    <lineage>
        <taxon>Bacteria</taxon>
        <taxon>Pseudomonadati</taxon>
        <taxon>Bacteroidota</taxon>
        <taxon>Flavobacteriia</taxon>
        <taxon>Flavobacteriales</taxon>
        <taxon>Weeksellaceae</taxon>
        <taxon>Chryseobacterium group</taxon>
        <taxon>Chryseobacterium</taxon>
    </lineage>
</organism>
<dbReference type="PANTHER" id="PTHR46558">
    <property type="entry name" value="TRACRIPTIONAL REGULATORY PROTEIN-RELATED-RELATED"/>
    <property type="match status" value="1"/>
</dbReference>
<dbReference type="Gene3D" id="1.10.260.40">
    <property type="entry name" value="lambda repressor-like DNA-binding domains"/>
    <property type="match status" value="1"/>
</dbReference>
<keyword evidence="4" id="KW-1185">Reference proteome</keyword>
<reference evidence="3" key="1">
    <citation type="submission" date="2020-12" db="EMBL/GenBank/DDBJ databases">
        <authorList>
            <person name="Rodrigo-Torres L."/>
            <person name="Arahal R. D."/>
            <person name="Lucena T."/>
        </authorList>
    </citation>
    <scope>NUCLEOTIDE SEQUENCE</scope>
    <source>
        <strain evidence="3">CECT 9390</strain>
    </source>
</reference>
<dbReference type="RefSeq" id="WP_162086893.1">
    <property type="nucleotide sequence ID" value="NZ_CAJIMS010000001.1"/>
</dbReference>
<accession>A0A9N8QQX3</accession>
<evidence type="ECO:0000313" key="4">
    <source>
        <dbReference type="Proteomes" id="UP000662618"/>
    </source>
</evidence>
<dbReference type="GO" id="GO:0003677">
    <property type="term" value="F:DNA binding"/>
    <property type="evidence" value="ECO:0007669"/>
    <property type="project" value="UniProtKB-KW"/>
</dbReference>
<comment type="caution">
    <text evidence="3">The sequence shown here is derived from an EMBL/GenBank/DDBJ whole genome shotgun (WGS) entry which is preliminary data.</text>
</comment>
<dbReference type="SMART" id="SM00530">
    <property type="entry name" value="HTH_XRE"/>
    <property type="match status" value="1"/>
</dbReference>
<feature type="domain" description="HTH cro/C1-type" evidence="2">
    <location>
        <begin position="7"/>
        <end position="61"/>
    </location>
</feature>
<dbReference type="InterPro" id="IPR001387">
    <property type="entry name" value="Cro/C1-type_HTH"/>
</dbReference>
<sequence>MKIGSKVRKHREAKGWSQDDLAFRLDVTQGTISNIESDKSIPNSLLLNRIAKELEVDINELLNEGIQVNISNNQFSDLSSAGTINQYNPVYNMQSPEITESILKNQEQIADLIEAQSKLIEALLKK</sequence>
<dbReference type="Pfam" id="PF01381">
    <property type="entry name" value="HTH_3"/>
    <property type="match status" value="1"/>
</dbReference>
<evidence type="ECO:0000313" key="3">
    <source>
        <dbReference type="EMBL" id="CAD7798554.1"/>
    </source>
</evidence>
<dbReference type="InterPro" id="IPR010982">
    <property type="entry name" value="Lambda_DNA-bd_dom_sf"/>
</dbReference>
<keyword evidence="1" id="KW-0238">DNA-binding</keyword>
<evidence type="ECO:0000256" key="1">
    <source>
        <dbReference type="ARBA" id="ARBA00023125"/>
    </source>
</evidence>
<evidence type="ECO:0000259" key="2">
    <source>
        <dbReference type="PROSITE" id="PS50943"/>
    </source>
</evidence>
<dbReference type="AlphaFoldDB" id="A0A9N8QQX3"/>
<name>A0A9N8QQX3_9FLAO</name>
<dbReference type="SUPFAM" id="SSF47413">
    <property type="entry name" value="lambda repressor-like DNA-binding domains"/>
    <property type="match status" value="1"/>
</dbReference>